<reference evidence="2" key="2">
    <citation type="journal article" date="2015" name="Data Brief">
        <title>Shoot transcriptome of the giant reed, Arundo donax.</title>
        <authorList>
            <person name="Barrero R.A."/>
            <person name="Guerrero F.D."/>
            <person name="Moolhuijzen P."/>
            <person name="Goolsby J.A."/>
            <person name="Tidwell J."/>
            <person name="Bellgard S.E."/>
            <person name="Bellgard M.I."/>
        </authorList>
    </citation>
    <scope>NUCLEOTIDE SEQUENCE</scope>
    <source>
        <tissue evidence="2">Shoot tissue taken approximately 20 cm above the soil surface</tissue>
    </source>
</reference>
<name>A0A0A9FX22_ARUDO</name>
<organism evidence="2">
    <name type="scientific">Arundo donax</name>
    <name type="common">Giant reed</name>
    <name type="synonym">Donax arundinaceus</name>
    <dbReference type="NCBI Taxonomy" id="35708"/>
    <lineage>
        <taxon>Eukaryota</taxon>
        <taxon>Viridiplantae</taxon>
        <taxon>Streptophyta</taxon>
        <taxon>Embryophyta</taxon>
        <taxon>Tracheophyta</taxon>
        <taxon>Spermatophyta</taxon>
        <taxon>Magnoliopsida</taxon>
        <taxon>Liliopsida</taxon>
        <taxon>Poales</taxon>
        <taxon>Poaceae</taxon>
        <taxon>PACMAD clade</taxon>
        <taxon>Arundinoideae</taxon>
        <taxon>Arundineae</taxon>
        <taxon>Arundo</taxon>
    </lineage>
</organism>
<protein>
    <submittedName>
        <fullName evidence="2">Uncharacterized protein</fullName>
    </submittedName>
</protein>
<feature type="compositionally biased region" description="Polar residues" evidence="1">
    <location>
        <begin position="1"/>
        <end position="16"/>
    </location>
</feature>
<sequence>MFAQTCSSGTQATGSISDPKWGMNVSSQVRPKKEVSPQLLPNCGPWSPADVFHRLWFCTKGTNYRNQRARLSCRPQHTLARILGCHLLEPEPQTICKEGLP</sequence>
<dbReference type="EMBL" id="GBRH01183045">
    <property type="protein sequence ID" value="JAE14851.1"/>
    <property type="molecule type" value="Transcribed_RNA"/>
</dbReference>
<feature type="region of interest" description="Disordered" evidence="1">
    <location>
        <begin position="1"/>
        <end position="29"/>
    </location>
</feature>
<accession>A0A0A9FX22</accession>
<reference evidence="2" key="1">
    <citation type="submission" date="2014-09" db="EMBL/GenBank/DDBJ databases">
        <authorList>
            <person name="Magalhaes I.L.F."/>
            <person name="Oliveira U."/>
            <person name="Santos F.R."/>
            <person name="Vidigal T.H.D.A."/>
            <person name="Brescovit A.D."/>
            <person name="Santos A.J."/>
        </authorList>
    </citation>
    <scope>NUCLEOTIDE SEQUENCE</scope>
    <source>
        <tissue evidence="2">Shoot tissue taken approximately 20 cm above the soil surface</tissue>
    </source>
</reference>
<evidence type="ECO:0000313" key="2">
    <source>
        <dbReference type="EMBL" id="JAE14851.1"/>
    </source>
</evidence>
<dbReference type="AlphaFoldDB" id="A0A0A9FX22"/>
<evidence type="ECO:0000256" key="1">
    <source>
        <dbReference type="SAM" id="MobiDB-lite"/>
    </source>
</evidence>
<proteinExistence type="predicted"/>